<reference evidence="1" key="1">
    <citation type="submission" date="2021-05" db="EMBL/GenBank/DDBJ databases">
        <authorList>
            <person name="Scholz U."/>
            <person name="Mascher M."/>
            <person name="Fiebig A."/>
        </authorList>
    </citation>
    <scope>NUCLEOTIDE SEQUENCE [LARGE SCALE GENOMIC DNA]</scope>
</reference>
<dbReference type="Proteomes" id="UP001732700">
    <property type="component" value="Chromosome 3D"/>
</dbReference>
<proteinExistence type="predicted"/>
<evidence type="ECO:0000313" key="2">
    <source>
        <dbReference type="Proteomes" id="UP001732700"/>
    </source>
</evidence>
<keyword evidence="2" id="KW-1185">Reference proteome</keyword>
<reference evidence="1" key="2">
    <citation type="submission" date="2025-09" db="UniProtKB">
        <authorList>
            <consortium name="EnsemblPlants"/>
        </authorList>
    </citation>
    <scope>IDENTIFICATION</scope>
</reference>
<protein>
    <submittedName>
        <fullName evidence="1">Uncharacterized protein</fullName>
    </submittedName>
</protein>
<name>A0ACD5VY07_AVESA</name>
<dbReference type="EnsemblPlants" id="AVESA.00010b.r2.3DG0516820.1">
    <property type="protein sequence ID" value="AVESA.00010b.r2.3DG0516820.1.CDS"/>
    <property type="gene ID" value="AVESA.00010b.r2.3DG0516820"/>
</dbReference>
<evidence type="ECO:0000313" key="1">
    <source>
        <dbReference type="EnsemblPlants" id="AVESA.00010b.r2.3DG0516820.1.CDS"/>
    </source>
</evidence>
<accession>A0ACD5VY07</accession>
<sequence length="302" mass="34982">MSTDDVTKDDSIGAGTLEKKNRFKRAAKEVLSPPKMKKIKVSQDMIHTYDKFVMNGHRFKRAKKNAPKCFVKYGRFYTSYRGFKESLRPRQYLSSEVMNVFLEKFNNVAKAYAVKNTRAKKKYSFSTYDTDKLVAEPSIFNPNGFMKDFKEACSKFKILKDDLLYFPIVAQQHWIVCCANLLHKQFHTFDSMTPANGVSKLQKLADNLFTNFVRTATESEICNIDFASFKHINPSHSQQQTLYDCGFYNILYMENYNAKIMPEIDSDSVLDFRKFLASILIDGRENHNDDVEKIMAEELIGN</sequence>
<organism evidence="1 2">
    <name type="scientific">Avena sativa</name>
    <name type="common">Oat</name>
    <dbReference type="NCBI Taxonomy" id="4498"/>
    <lineage>
        <taxon>Eukaryota</taxon>
        <taxon>Viridiplantae</taxon>
        <taxon>Streptophyta</taxon>
        <taxon>Embryophyta</taxon>
        <taxon>Tracheophyta</taxon>
        <taxon>Spermatophyta</taxon>
        <taxon>Magnoliopsida</taxon>
        <taxon>Liliopsida</taxon>
        <taxon>Poales</taxon>
        <taxon>Poaceae</taxon>
        <taxon>BOP clade</taxon>
        <taxon>Pooideae</taxon>
        <taxon>Poodae</taxon>
        <taxon>Poeae</taxon>
        <taxon>Poeae Chloroplast Group 1 (Aveneae type)</taxon>
        <taxon>Aveninae</taxon>
        <taxon>Avena</taxon>
    </lineage>
</organism>